<dbReference type="InterPro" id="IPR038493">
    <property type="entry name" value="MqsR_sf"/>
</dbReference>
<sequence>MLNVELFLIEFRKAIRLQKATVIGGRKKNRDLASKLGWTYEDILNFLFEELEPAHCISGPEGERDPQFDPGIIFKFKVKIENIDVYVKIKKILEEDFFVVISFHEAER</sequence>
<evidence type="ECO:0000313" key="2">
    <source>
        <dbReference type="Proteomes" id="UP000058636"/>
    </source>
</evidence>
<organism evidence="1 2">
    <name type="scientific">Thermotoga petrophila</name>
    <dbReference type="NCBI Taxonomy" id="93929"/>
    <lineage>
        <taxon>Bacteria</taxon>
        <taxon>Thermotogati</taxon>
        <taxon>Thermotogota</taxon>
        <taxon>Thermotogae</taxon>
        <taxon>Thermotogales</taxon>
        <taxon>Thermotogaceae</taxon>
        <taxon>Thermotoga</taxon>
    </lineage>
</organism>
<dbReference type="Proteomes" id="UP000058636">
    <property type="component" value="Unassembled WGS sequence"/>
</dbReference>
<dbReference type="Gene3D" id="3.30.2310.40">
    <property type="match status" value="1"/>
</dbReference>
<name>A0A117L2K7_9THEM</name>
<dbReference type="EMBL" id="LGFG01000123">
    <property type="protein sequence ID" value="KUK22611.1"/>
    <property type="molecule type" value="Genomic_DNA"/>
</dbReference>
<dbReference type="PATRIC" id="fig|93930.3.peg.335"/>
<evidence type="ECO:0000313" key="1">
    <source>
        <dbReference type="EMBL" id="KUK22611.1"/>
    </source>
</evidence>
<accession>A0A117L2K7</accession>
<dbReference type="RefSeq" id="WP_012896349.1">
    <property type="nucleotide sequence ID" value="NZ_DAITJQ010000001.1"/>
</dbReference>
<reference evidence="1 2" key="1">
    <citation type="journal article" date="2015" name="MBio">
        <title>Genome-Resolved Metagenomic Analysis Reveals Roles for Candidate Phyla and Other Microbial Community Members in Biogeochemical Transformations in Oil Reservoirs.</title>
        <authorList>
            <person name="Hu P."/>
            <person name="Tom L."/>
            <person name="Singh A."/>
            <person name="Thomas B.C."/>
            <person name="Baker B.J."/>
            <person name="Piceno Y.M."/>
            <person name="Andersen G.L."/>
            <person name="Banfield J.F."/>
        </authorList>
    </citation>
    <scope>NUCLEOTIDE SEQUENCE [LARGE SCALE GENOMIC DNA]</scope>
    <source>
        <strain evidence="1">46_26</strain>
    </source>
</reference>
<gene>
    <name evidence="1" type="ORF">XD57_1292</name>
</gene>
<proteinExistence type="predicted"/>
<dbReference type="AlphaFoldDB" id="A0A117L2K7"/>
<protein>
    <recommendedName>
        <fullName evidence="3">Type II toxin-antitoxin system MqsR family toxin</fullName>
    </recommendedName>
</protein>
<comment type="caution">
    <text evidence="1">The sequence shown here is derived from an EMBL/GenBank/DDBJ whole genome shotgun (WGS) entry which is preliminary data.</text>
</comment>
<evidence type="ECO:0008006" key="3">
    <source>
        <dbReference type="Google" id="ProtNLM"/>
    </source>
</evidence>